<name>A0ABY5PMI6_9ACTN</name>
<dbReference type="Proteomes" id="UP001058860">
    <property type="component" value="Chromosome"/>
</dbReference>
<keyword evidence="4" id="KW-1185">Reference proteome</keyword>
<dbReference type="PANTHER" id="PTHR47245">
    <property type="entry name" value="PEPTIDYLPROLYL ISOMERASE"/>
    <property type="match status" value="1"/>
</dbReference>
<evidence type="ECO:0000256" key="1">
    <source>
        <dbReference type="PROSITE-ProRule" id="PRU00278"/>
    </source>
</evidence>
<feature type="domain" description="PpiC" evidence="2">
    <location>
        <begin position="192"/>
        <end position="304"/>
    </location>
</feature>
<dbReference type="Gene3D" id="3.10.50.40">
    <property type="match status" value="1"/>
</dbReference>
<dbReference type="PROSITE" id="PS50198">
    <property type="entry name" value="PPIC_PPIASE_2"/>
    <property type="match status" value="1"/>
</dbReference>
<reference evidence="4" key="1">
    <citation type="submission" date="2021-11" db="EMBL/GenBank/DDBJ databases">
        <title>Cultivation dependent microbiological survey of springs from the worlds oldest radium mine currently devoted to the extraction of radon-saturated water.</title>
        <authorList>
            <person name="Kapinusova G."/>
            <person name="Smrhova T."/>
            <person name="Strejcek M."/>
            <person name="Suman J."/>
            <person name="Jani K."/>
            <person name="Pajer P."/>
            <person name="Uhlik O."/>
        </authorList>
    </citation>
    <scope>NUCLEOTIDE SEQUENCE [LARGE SCALE GENOMIC DNA]</scope>
    <source>
        <strain evidence="4">J379</strain>
    </source>
</reference>
<organism evidence="3 4">
    <name type="scientific">Svornostia abyssi</name>
    <dbReference type="NCBI Taxonomy" id="2898438"/>
    <lineage>
        <taxon>Bacteria</taxon>
        <taxon>Bacillati</taxon>
        <taxon>Actinomycetota</taxon>
        <taxon>Thermoleophilia</taxon>
        <taxon>Solirubrobacterales</taxon>
        <taxon>Baekduiaceae</taxon>
        <taxon>Svornostia</taxon>
    </lineage>
</organism>
<sequence>MAERFGWRAALLGALLVVVLVPGVAQSDGAPTDVIATVETQAPVVRADFDHWMAIAAAQSGQTPGARPIPVPDHPEYRACMARVSKTKAGRGKTPAQRRAECRKVWEGLRDQVLGFLLAASWIKGEAAERGITVTSQEIARAFATQKKQAFPKEADYQRFLKQSGSTEEDIRFQLEVELLQRRLVARATKGAGRVTQAQIEAYYRENREQFATPESRDLRVVLTKSRARAVRARRAVLAGQSWPSVAKRYSIDRATREQGGKLLGVTEGQQERPLDRAVFRARRGEIVGPVRTDFGYYVFKVSRITPSVQQTLKEATATIKSLLASQNQQQALDAFVAGYRAKWTARTRCLAGYVIEDCSATLPPPAPPA</sequence>
<keyword evidence="1" id="KW-0697">Rotamase</keyword>
<dbReference type="InterPro" id="IPR050245">
    <property type="entry name" value="PrsA_foldase"/>
</dbReference>
<dbReference type="Pfam" id="PF13145">
    <property type="entry name" value="Rotamase_2"/>
    <property type="match status" value="1"/>
</dbReference>
<dbReference type="Pfam" id="PF13624">
    <property type="entry name" value="SurA_N_3"/>
    <property type="match status" value="1"/>
</dbReference>
<dbReference type="SUPFAM" id="SSF54534">
    <property type="entry name" value="FKBP-like"/>
    <property type="match status" value="1"/>
</dbReference>
<dbReference type="SUPFAM" id="SSF109998">
    <property type="entry name" value="Triger factor/SurA peptide-binding domain-like"/>
    <property type="match status" value="1"/>
</dbReference>
<accession>A0ABY5PMI6</accession>
<keyword evidence="1 3" id="KW-0413">Isomerase</keyword>
<dbReference type="InterPro" id="IPR027304">
    <property type="entry name" value="Trigger_fact/SurA_dom_sf"/>
</dbReference>
<dbReference type="Gene3D" id="1.10.4030.10">
    <property type="entry name" value="Porin chaperone SurA, peptide-binding domain"/>
    <property type="match status" value="1"/>
</dbReference>
<protein>
    <submittedName>
        <fullName evidence="3">Peptidyl-prolyl cis-trans isomerase</fullName>
    </submittedName>
</protein>
<evidence type="ECO:0000259" key="2">
    <source>
        <dbReference type="PROSITE" id="PS50198"/>
    </source>
</evidence>
<dbReference type="RefSeq" id="WP_353866297.1">
    <property type="nucleotide sequence ID" value="NZ_CP088295.1"/>
</dbReference>
<dbReference type="InterPro" id="IPR000297">
    <property type="entry name" value="PPIase_PpiC"/>
</dbReference>
<gene>
    <name evidence="3" type="ORF">LRS13_10160</name>
</gene>
<dbReference type="InterPro" id="IPR046357">
    <property type="entry name" value="PPIase_dom_sf"/>
</dbReference>
<evidence type="ECO:0000313" key="3">
    <source>
        <dbReference type="EMBL" id="UUY05856.1"/>
    </source>
</evidence>
<dbReference type="PANTHER" id="PTHR47245:SF2">
    <property type="entry name" value="PEPTIDYL-PROLYL CIS-TRANS ISOMERASE HP_0175-RELATED"/>
    <property type="match status" value="1"/>
</dbReference>
<dbReference type="EMBL" id="CP088295">
    <property type="protein sequence ID" value="UUY05856.1"/>
    <property type="molecule type" value="Genomic_DNA"/>
</dbReference>
<proteinExistence type="predicted"/>
<evidence type="ECO:0000313" key="4">
    <source>
        <dbReference type="Proteomes" id="UP001058860"/>
    </source>
</evidence>
<dbReference type="GO" id="GO:0016853">
    <property type="term" value="F:isomerase activity"/>
    <property type="evidence" value="ECO:0007669"/>
    <property type="project" value="UniProtKB-KW"/>
</dbReference>